<comment type="caution">
    <text evidence="2">The sequence shown here is derived from an EMBL/GenBank/DDBJ whole genome shotgun (WGS) entry which is preliminary data.</text>
</comment>
<keyword evidence="1" id="KW-1133">Transmembrane helix</keyword>
<name>A0ABT4VN71_9HYPH</name>
<keyword evidence="1" id="KW-0472">Membrane</keyword>
<evidence type="ECO:0000313" key="2">
    <source>
        <dbReference type="EMBL" id="MDA4846167.1"/>
    </source>
</evidence>
<protein>
    <recommendedName>
        <fullName evidence="4">DUF1616 domain-containing protein</fullName>
    </recommendedName>
</protein>
<evidence type="ECO:0000313" key="3">
    <source>
        <dbReference type="Proteomes" id="UP001148313"/>
    </source>
</evidence>
<evidence type="ECO:0008006" key="4">
    <source>
        <dbReference type="Google" id="ProtNLM"/>
    </source>
</evidence>
<keyword evidence="3" id="KW-1185">Reference proteome</keyword>
<reference evidence="2" key="1">
    <citation type="submission" date="2022-11" db="EMBL/GenBank/DDBJ databases">
        <title>Hoeflea poritis sp. nov., isolated from scleractinian coral Porites lutea.</title>
        <authorList>
            <person name="Zhang G."/>
            <person name="Wei Q."/>
            <person name="Cai L."/>
        </authorList>
    </citation>
    <scope>NUCLEOTIDE SEQUENCE</scope>
    <source>
        <strain evidence="2">E7-10</strain>
    </source>
</reference>
<keyword evidence="1" id="KW-0812">Transmembrane</keyword>
<proteinExistence type="predicted"/>
<dbReference type="EMBL" id="JAPJZH010000007">
    <property type="protein sequence ID" value="MDA4846167.1"/>
    <property type="molecule type" value="Genomic_DNA"/>
</dbReference>
<feature type="transmembrane region" description="Helical" evidence="1">
    <location>
        <begin position="6"/>
        <end position="28"/>
    </location>
</feature>
<accession>A0ABT4VN71</accession>
<dbReference type="RefSeq" id="WP_271089894.1">
    <property type="nucleotide sequence ID" value="NZ_JAPJZH010000007.1"/>
</dbReference>
<dbReference type="Proteomes" id="UP001148313">
    <property type="component" value="Unassembled WGS sequence"/>
</dbReference>
<evidence type="ECO:0000256" key="1">
    <source>
        <dbReference type="SAM" id="Phobius"/>
    </source>
</evidence>
<gene>
    <name evidence="2" type="ORF">OOZ53_12450</name>
</gene>
<organism evidence="2 3">
    <name type="scientific">Hoeflea poritis</name>
    <dbReference type="NCBI Taxonomy" id="2993659"/>
    <lineage>
        <taxon>Bacteria</taxon>
        <taxon>Pseudomonadati</taxon>
        <taxon>Pseudomonadota</taxon>
        <taxon>Alphaproteobacteria</taxon>
        <taxon>Hyphomicrobiales</taxon>
        <taxon>Rhizobiaceae</taxon>
        <taxon>Hoeflea</taxon>
    </lineage>
</organism>
<sequence>MRGEIRMGWIAFAAAGFCAVLLVAILLLRDDPGEKPYLRVLGGSFIFNYRVSDIYMGFTAVPGKPIPVGTMLVVTFENPSGDTPFVVTRQIGLPDRSISVRSPSMRGVRAGVPYAVTLELRRTGTGEPFWNHAFSISSNIDDDIMPDEPTVIGPGYHRPVPKSD</sequence>